<feature type="transmembrane region" description="Helical" evidence="1">
    <location>
        <begin position="12"/>
        <end position="29"/>
    </location>
</feature>
<sequence>MDWVFSIFADAGVQEALLGLFGVLLTIIINRAAGAFQMATGIAVERDAREALHEAIKSGVEAALERGPETGVEQIKAHAIFHARESVPDAIRILVPGEGVLDRLAVRYYRESMERLDVKMRSAAAVMG</sequence>
<evidence type="ECO:0000313" key="3">
    <source>
        <dbReference type="Proteomes" id="UP000015347"/>
    </source>
</evidence>
<dbReference type="HOGENOM" id="CLU_163339_0_0_5"/>
<comment type="caution">
    <text evidence="2">The sequence shown here is derived from an EMBL/GenBank/DDBJ whole genome shotgun (WGS) entry which is preliminary data.</text>
</comment>
<evidence type="ECO:0000256" key="1">
    <source>
        <dbReference type="SAM" id="Phobius"/>
    </source>
</evidence>
<name>S9RK68_9RHOB</name>
<dbReference type="EMBL" id="APVH01000039">
    <property type="protein sequence ID" value="EPX78510.1"/>
    <property type="molecule type" value="Genomic_DNA"/>
</dbReference>
<gene>
    <name evidence="2" type="ORF">Salmuc_03621</name>
</gene>
<reference evidence="3" key="1">
    <citation type="journal article" date="2014" name="Stand. Genomic Sci.">
        <title>Genome sequence of the exopolysaccharide-producing Salipiger mucosus type strain (DSM 16094(T)), a moderately halophilic member of the Roseobacter clade.</title>
        <authorList>
            <person name="Riedel T."/>
            <person name="Spring S."/>
            <person name="Fiebig A."/>
            <person name="Petersen J."/>
            <person name="Kyrpides N.C."/>
            <person name="Goker M."/>
            <person name="Klenk H.P."/>
        </authorList>
    </citation>
    <scope>NUCLEOTIDE SEQUENCE [LARGE SCALE GENOMIC DNA]</scope>
    <source>
        <strain evidence="3">DSM 16094</strain>
    </source>
</reference>
<evidence type="ECO:0000313" key="2">
    <source>
        <dbReference type="EMBL" id="EPX78510.1"/>
    </source>
</evidence>
<organism evidence="2 3">
    <name type="scientific">Salipiger mucosus DSM 16094</name>
    <dbReference type="NCBI Taxonomy" id="1123237"/>
    <lineage>
        <taxon>Bacteria</taxon>
        <taxon>Pseudomonadati</taxon>
        <taxon>Pseudomonadota</taxon>
        <taxon>Alphaproteobacteria</taxon>
        <taxon>Rhodobacterales</taxon>
        <taxon>Roseobacteraceae</taxon>
        <taxon>Salipiger</taxon>
    </lineage>
</organism>
<keyword evidence="1" id="KW-0812">Transmembrane</keyword>
<dbReference type="AlphaFoldDB" id="S9RK68"/>
<accession>S9RK68</accession>
<dbReference type="eggNOG" id="ENOG50338F6">
    <property type="taxonomic scope" value="Bacteria"/>
</dbReference>
<protein>
    <submittedName>
        <fullName evidence="2">Uncharacterized protein</fullName>
    </submittedName>
</protein>
<keyword evidence="3" id="KW-1185">Reference proteome</keyword>
<proteinExistence type="predicted"/>
<dbReference type="RefSeq" id="WP_021120647.1">
    <property type="nucleotide sequence ID" value="NZ_KE557280.1"/>
</dbReference>
<keyword evidence="1" id="KW-1133">Transmembrane helix</keyword>
<dbReference type="Proteomes" id="UP000015347">
    <property type="component" value="Unassembled WGS sequence"/>
</dbReference>
<keyword evidence="1" id="KW-0472">Membrane</keyword>